<dbReference type="PANTHER" id="PTHR46230">
    <property type="match status" value="1"/>
</dbReference>
<evidence type="ECO:0000256" key="1">
    <source>
        <dbReference type="RuleBase" id="RU003860"/>
    </source>
</evidence>
<dbReference type="GO" id="GO:0044572">
    <property type="term" value="P:[4Fe-4S] cluster assembly"/>
    <property type="evidence" value="ECO:0007669"/>
    <property type="project" value="TreeGrafter"/>
</dbReference>
<dbReference type="AlphaFoldDB" id="A0AAQ3LZ49"/>
<dbReference type="Pfam" id="PF01722">
    <property type="entry name" value="BolA"/>
    <property type="match status" value="1"/>
</dbReference>
<dbReference type="InterPro" id="IPR036065">
    <property type="entry name" value="BolA-like_sf"/>
</dbReference>
<dbReference type="SUPFAM" id="SSF82657">
    <property type="entry name" value="BolA-like"/>
    <property type="match status" value="1"/>
</dbReference>
<evidence type="ECO:0000313" key="3">
    <source>
        <dbReference type="EMBL" id="WPG98706.1"/>
    </source>
</evidence>
<feature type="compositionally biased region" description="Basic and acidic residues" evidence="2">
    <location>
        <begin position="114"/>
        <end position="124"/>
    </location>
</feature>
<accession>A0AAQ3LZ49</accession>
<dbReference type="EMBL" id="CP138581">
    <property type="protein sequence ID" value="WPG98706.1"/>
    <property type="molecule type" value="Genomic_DNA"/>
</dbReference>
<dbReference type="GO" id="GO:0005759">
    <property type="term" value="C:mitochondrial matrix"/>
    <property type="evidence" value="ECO:0007669"/>
    <property type="project" value="TreeGrafter"/>
</dbReference>
<feature type="region of interest" description="Disordered" evidence="2">
    <location>
        <begin position="112"/>
        <end position="133"/>
    </location>
</feature>
<organism evidence="3 4">
    <name type="scientific">Acrodontium crateriforme</name>
    <dbReference type="NCBI Taxonomy" id="150365"/>
    <lineage>
        <taxon>Eukaryota</taxon>
        <taxon>Fungi</taxon>
        <taxon>Dikarya</taxon>
        <taxon>Ascomycota</taxon>
        <taxon>Pezizomycotina</taxon>
        <taxon>Dothideomycetes</taxon>
        <taxon>Dothideomycetidae</taxon>
        <taxon>Mycosphaerellales</taxon>
        <taxon>Teratosphaeriaceae</taxon>
        <taxon>Acrodontium</taxon>
    </lineage>
</organism>
<sequence>MFRRILFQHPASRRSISNMSSSSTTTTPMEHALRTKLTESLAPSKLEIFNDSHLHSHHKAMQGVTSKETHFRVYVTSEAFKSKMQPARHRMVYALMEDELAMEGGIHALQLRTRTPEEQAKADANETSTSTSS</sequence>
<name>A0AAQ3LZ49_9PEZI</name>
<reference evidence="3 4" key="1">
    <citation type="submission" date="2023-11" db="EMBL/GenBank/DDBJ databases">
        <title>An acidophilic fungus is an integral part of prey digestion in a carnivorous sundew plant.</title>
        <authorList>
            <person name="Tsai I.J."/>
        </authorList>
    </citation>
    <scope>NUCLEOTIDE SEQUENCE [LARGE SCALE GENOMIC DNA]</scope>
    <source>
        <strain evidence="3">169a</strain>
    </source>
</reference>
<comment type="similarity">
    <text evidence="1">Belongs to the BolA/IbaG family.</text>
</comment>
<proteinExistence type="inferred from homology"/>
<dbReference type="Gene3D" id="3.30.300.90">
    <property type="entry name" value="BolA-like"/>
    <property type="match status" value="1"/>
</dbReference>
<keyword evidence="4" id="KW-1185">Reference proteome</keyword>
<dbReference type="PANTHER" id="PTHR46230:SF7">
    <property type="entry name" value="BOLA-LIKE PROTEIN 1"/>
    <property type="match status" value="1"/>
</dbReference>
<evidence type="ECO:0000313" key="4">
    <source>
        <dbReference type="Proteomes" id="UP001303373"/>
    </source>
</evidence>
<feature type="region of interest" description="Disordered" evidence="2">
    <location>
        <begin position="10"/>
        <end position="30"/>
    </location>
</feature>
<dbReference type="Proteomes" id="UP001303373">
    <property type="component" value="Chromosome 2"/>
</dbReference>
<gene>
    <name evidence="3" type="ORF">R9X50_00150000</name>
</gene>
<dbReference type="InterPro" id="IPR002634">
    <property type="entry name" value="BolA"/>
</dbReference>
<dbReference type="PIRSF" id="PIRSF003113">
    <property type="entry name" value="BolA"/>
    <property type="match status" value="1"/>
</dbReference>
<protein>
    <submittedName>
        <fullName evidence="3">Bola domain protein</fullName>
    </submittedName>
</protein>
<evidence type="ECO:0000256" key="2">
    <source>
        <dbReference type="SAM" id="MobiDB-lite"/>
    </source>
</evidence>